<evidence type="ECO:0000313" key="2">
    <source>
        <dbReference type="EMBL" id="QHT89138.1"/>
    </source>
</evidence>
<dbReference type="SUPFAM" id="SSF52833">
    <property type="entry name" value="Thioredoxin-like"/>
    <property type="match status" value="1"/>
</dbReference>
<name>A0A6C0I7Y8_9ZZZZ</name>
<dbReference type="AlphaFoldDB" id="A0A6C0I7Y8"/>
<sequence>MDIILFGDSRCPACVAQIKLLNAYFKKPLSIKYYDLGKKPPPSFLLDSKKNYSMPTWYFPTINGRGVFIKGIIQPKKFEKYIKISKNGFGIQTNFNQLEKYGKNFDTGGGFKIQNSWENTLTKKWGNPLDSGTLGRELGPGKNIYSNAYYNDIRMAVPGGDLSEVLYTNRNCNIINNPKAATEMTGLIYDSKNPQLVANQFGKLKNKSNFGNLYSQMGPSYSNEKLINNPNFNGATQSSDPRPSKVNNKNMYIGQFPTYKPLNVGEGSELVIVNNKIKKVN</sequence>
<proteinExistence type="predicted"/>
<organism evidence="2">
    <name type="scientific">viral metagenome</name>
    <dbReference type="NCBI Taxonomy" id="1070528"/>
    <lineage>
        <taxon>unclassified sequences</taxon>
        <taxon>metagenomes</taxon>
        <taxon>organismal metagenomes</taxon>
    </lineage>
</organism>
<feature type="region of interest" description="Disordered" evidence="1">
    <location>
        <begin position="229"/>
        <end position="248"/>
    </location>
</feature>
<accession>A0A6C0I7Y8</accession>
<dbReference type="EMBL" id="MN740136">
    <property type="protein sequence ID" value="QHT89138.1"/>
    <property type="molecule type" value="Genomic_DNA"/>
</dbReference>
<evidence type="ECO:0000256" key="1">
    <source>
        <dbReference type="SAM" id="MobiDB-lite"/>
    </source>
</evidence>
<dbReference type="InterPro" id="IPR036249">
    <property type="entry name" value="Thioredoxin-like_sf"/>
</dbReference>
<reference evidence="2" key="1">
    <citation type="journal article" date="2020" name="Nature">
        <title>Giant virus diversity and host interactions through global metagenomics.</title>
        <authorList>
            <person name="Schulz F."/>
            <person name="Roux S."/>
            <person name="Paez-Espino D."/>
            <person name="Jungbluth S."/>
            <person name="Walsh D.A."/>
            <person name="Denef V.J."/>
            <person name="McMahon K.D."/>
            <person name="Konstantinidis K.T."/>
            <person name="Eloe-Fadrosh E.A."/>
            <person name="Kyrpides N.C."/>
            <person name="Woyke T."/>
        </authorList>
    </citation>
    <scope>NUCLEOTIDE SEQUENCE</scope>
    <source>
        <strain evidence="2">GVMAG-M-3300023184-53</strain>
    </source>
</reference>
<evidence type="ECO:0008006" key="3">
    <source>
        <dbReference type="Google" id="ProtNLM"/>
    </source>
</evidence>
<protein>
    <recommendedName>
        <fullName evidence="3">Thioredoxin-like fold domain-containing protein</fullName>
    </recommendedName>
</protein>